<keyword evidence="11" id="KW-0396">Initiation factor</keyword>
<keyword evidence="6" id="KW-0539">Nucleus</keyword>
<dbReference type="OMA" id="SWMSAGG"/>
<sequence length="508" mass="53937">MVHPQYVQQQMPQQQQQQQQQQQPQFVHQQPMQYHPQQQQPPQQFQQQQQPPPQQQQQQAMNSMPPPTAPASKPTDPTDLADALTSAGIDLKEEEARLAQFSNTGFQHGYNVDPYTGQPLSAEDAMRIEHRRRAALKANHLNDPFLHPNVLAGILANKTRTENCNQFVFDASGAGHDIVTLLSLAASERLKTLLTRSTALAKVRRRPQTTITGEWADKIAGATTEGGTNAASSSPKNNLKSEKKTSFALSFAESLLTRPPTGSFSATGLGSPPPPGSLATSTATLGGPSATLGAGAPEQPTATLQNATARALRQLKQTEYERDQARQRKRAKREASLLASGGAPSTPGTPSAPGADTAPGTPTMEPKVSLKESRKQQASKIEEAASHRAANATANMMMGGFGGAFGLGGKKKKKTYSWMNAGGGPGGGMVGARAGPVLGGPGLGGIMEGQGQAQGDLGGLNWTGQRLGVWREDGERGKGIQIRDWVGALEGDGRTGGKSVVRAYLRMK</sequence>
<evidence type="ECO:0000256" key="6">
    <source>
        <dbReference type="ARBA" id="ARBA00023242"/>
    </source>
</evidence>
<dbReference type="Pfam" id="PF05236">
    <property type="entry name" value="TAF4"/>
    <property type="match status" value="1"/>
</dbReference>
<feature type="region of interest" description="Disordered" evidence="9">
    <location>
        <begin position="319"/>
        <end position="385"/>
    </location>
</feature>
<evidence type="ECO:0000256" key="1">
    <source>
        <dbReference type="ARBA" id="ARBA00004123"/>
    </source>
</evidence>
<comment type="subcellular location">
    <subcellularLocation>
        <location evidence="1">Nucleus</location>
    </subcellularLocation>
</comment>
<feature type="compositionally biased region" description="Low complexity" evidence="9">
    <location>
        <begin position="1"/>
        <end position="59"/>
    </location>
</feature>
<feature type="region of interest" description="Disordered" evidence="9">
    <location>
        <begin position="262"/>
        <end position="299"/>
    </location>
</feature>
<dbReference type="OrthoDB" id="21060at2759"/>
<dbReference type="GO" id="GO:0005669">
    <property type="term" value="C:transcription factor TFIID complex"/>
    <property type="evidence" value="ECO:0007669"/>
    <property type="project" value="InterPro"/>
</dbReference>
<comment type="similarity">
    <text evidence="2">Belongs to the TAF4 family.</text>
</comment>
<evidence type="ECO:0000259" key="10">
    <source>
        <dbReference type="Pfam" id="PF05236"/>
    </source>
</evidence>
<dbReference type="AlphaFoldDB" id="U4LUM8"/>
<feature type="region of interest" description="Disordered" evidence="9">
    <location>
        <begin position="1"/>
        <end position="81"/>
    </location>
</feature>
<organism evidence="11 12">
    <name type="scientific">Pyronema omphalodes (strain CBS 100304)</name>
    <name type="common">Pyronema confluens</name>
    <dbReference type="NCBI Taxonomy" id="1076935"/>
    <lineage>
        <taxon>Eukaryota</taxon>
        <taxon>Fungi</taxon>
        <taxon>Dikarya</taxon>
        <taxon>Ascomycota</taxon>
        <taxon>Pezizomycotina</taxon>
        <taxon>Pezizomycetes</taxon>
        <taxon>Pezizales</taxon>
        <taxon>Pyronemataceae</taxon>
        <taxon>Pyronema</taxon>
    </lineage>
</organism>
<reference evidence="11 12" key="1">
    <citation type="journal article" date="2013" name="PLoS Genet.">
        <title>The genome and development-dependent transcriptomes of Pyronema confluens: a window into fungal evolution.</title>
        <authorList>
            <person name="Traeger S."/>
            <person name="Altegoer F."/>
            <person name="Freitag M."/>
            <person name="Gabaldon T."/>
            <person name="Kempken F."/>
            <person name="Kumar A."/>
            <person name="Marcet-Houben M."/>
            <person name="Poggeler S."/>
            <person name="Stajich J.E."/>
            <person name="Nowrousian M."/>
        </authorList>
    </citation>
    <scope>NUCLEOTIDE SEQUENCE [LARGE SCALE GENOMIC DNA]</scope>
    <source>
        <strain evidence="12">CBS 100304</strain>
        <tissue evidence="11">Vegetative mycelium</tissue>
    </source>
</reference>
<evidence type="ECO:0000256" key="2">
    <source>
        <dbReference type="ARBA" id="ARBA00006178"/>
    </source>
</evidence>
<protein>
    <recommendedName>
        <fullName evidence="3">Transcription initiation factor TFIID subunit 4</fullName>
    </recommendedName>
    <alternativeName>
        <fullName evidence="8">TBP-associated factor 4</fullName>
    </alternativeName>
</protein>
<dbReference type="SUPFAM" id="SSF81995">
    <property type="entry name" value="beta-sandwich domain of Sec23/24"/>
    <property type="match status" value="1"/>
</dbReference>
<evidence type="ECO:0000256" key="8">
    <source>
        <dbReference type="ARBA" id="ARBA00031747"/>
    </source>
</evidence>
<evidence type="ECO:0000256" key="7">
    <source>
        <dbReference type="ARBA" id="ARBA00025346"/>
    </source>
</evidence>
<keyword evidence="4" id="KW-0805">Transcription regulation</keyword>
<evidence type="ECO:0000256" key="5">
    <source>
        <dbReference type="ARBA" id="ARBA00023163"/>
    </source>
</evidence>
<dbReference type="EMBL" id="HF936249">
    <property type="protein sequence ID" value="CCX33852.1"/>
    <property type="molecule type" value="Genomic_DNA"/>
</dbReference>
<gene>
    <name evidence="11" type="ORF">PCON_02094</name>
</gene>
<name>U4LUM8_PYROM</name>
<evidence type="ECO:0000256" key="9">
    <source>
        <dbReference type="SAM" id="MobiDB-lite"/>
    </source>
</evidence>
<feature type="compositionally biased region" description="Low complexity" evidence="9">
    <location>
        <begin position="220"/>
        <end position="234"/>
    </location>
</feature>
<keyword evidence="5" id="KW-0804">Transcription</keyword>
<keyword evidence="12" id="KW-1185">Reference proteome</keyword>
<evidence type="ECO:0000256" key="4">
    <source>
        <dbReference type="ARBA" id="ARBA00023015"/>
    </source>
</evidence>
<dbReference type="InterPro" id="IPR007900">
    <property type="entry name" value="TAF4_C"/>
</dbReference>
<evidence type="ECO:0000313" key="11">
    <source>
        <dbReference type="EMBL" id="CCX33852.1"/>
    </source>
</evidence>
<feature type="compositionally biased region" description="Basic and acidic residues" evidence="9">
    <location>
        <begin position="368"/>
        <end position="385"/>
    </location>
</feature>
<keyword evidence="11" id="KW-0648">Protein biosynthesis</keyword>
<dbReference type="eggNOG" id="ENOG502S5JC">
    <property type="taxonomic scope" value="Eukaryota"/>
</dbReference>
<proteinExistence type="inferred from homology"/>
<dbReference type="GO" id="GO:0003743">
    <property type="term" value="F:translation initiation factor activity"/>
    <property type="evidence" value="ECO:0007669"/>
    <property type="project" value="UniProtKB-KW"/>
</dbReference>
<evidence type="ECO:0000313" key="12">
    <source>
        <dbReference type="Proteomes" id="UP000018144"/>
    </source>
</evidence>
<dbReference type="GO" id="GO:0006352">
    <property type="term" value="P:DNA-templated transcription initiation"/>
    <property type="evidence" value="ECO:0007669"/>
    <property type="project" value="InterPro"/>
</dbReference>
<evidence type="ECO:0000256" key="3">
    <source>
        <dbReference type="ARBA" id="ARBA00017306"/>
    </source>
</evidence>
<accession>U4LUM8</accession>
<feature type="domain" description="Transcription initiation factor TFIID component TAF4 C-terminal" evidence="10">
    <location>
        <begin position="80"/>
        <end position="503"/>
    </location>
</feature>
<comment type="function">
    <text evidence="7">Functions as a component of the DNA-binding general transcription factor complex TFIID. Binding of TFIID to a promoter (with or without TATA element) is the initial step in pre-initiation complex (PIC) formation. TFIID plays a key role in the regulation of gene expression by RNA polymerase II through different activities such as transcription activator interaction, core promoter recognition and selectivity, TFIIA and TFIIB interaction, chromatin modification (histone acetylation by TAF1), facilitation of DNA opening and initiation of transcription.</text>
</comment>
<dbReference type="Proteomes" id="UP000018144">
    <property type="component" value="Unassembled WGS sequence"/>
</dbReference>
<feature type="region of interest" description="Disordered" evidence="9">
    <location>
        <begin position="219"/>
        <end position="241"/>
    </location>
</feature>
<dbReference type="STRING" id="1076935.U4LUM8"/>